<dbReference type="EMBL" id="SRYB01000008">
    <property type="protein sequence ID" value="TGY79217.1"/>
    <property type="molecule type" value="Genomic_DNA"/>
</dbReference>
<gene>
    <name evidence="1" type="ORF">E5331_07510</name>
</gene>
<protein>
    <submittedName>
        <fullName evidence="1">GNAT family N-acetyltransferase</fullName>
    </submittedName>
</protein>
<reference evidence="1" key="1">
    <citation type="submission" date="2019-04" db="EMBL/GenBank/DDBJ databases">
        <title>Microbes associate with the intestines of laboratory mice.</title>
        <authorList>
            <person name="Navarre W."/>
            <person name="Wong E."/>
            <person name="Huang K."/>
            <person name="Tropini C."/>
            <person name="Ng K."/>
            <person name="Yu B."/>
        </authorList>
    </citation>
    <scope>NUCLEOTIDE SEQUENCE</scope>
    <source>
        <strain evidence="1">NM04_E33</strain>
    </source>
</reference>
<dbReference type="Proteomes" id="UP000306319">
    <property type="component" value="Unassembled WGS sequence"/>
</dbReference>
<name>A0AC61RI92_9BACT</name>
<sequence>MEFVELKEEDYPSFLQLYNESFPPEERRDYEDERHLSEFIKMKHGKFHAFAVKDGDLFLGFLSYWEFEGYTYVEHFAVIPERRGNNIGRKMLGHLFKTVSEDVLLEVEPPVTPDAERRIKFYENNGFRVRQEFDYMQPPYSGDKQPVKMLLMTHGNVSLHNKDSIRDMLKEVYNVGHGI</sequence>
<accession>A0AC61RI92</accession>
<organism evidence="1 2">
    <name type="scientific">Lepagella muris</name>
    <dbReference type="NCBI Taxonomy" id="3032870"/>
    <lineage>
        <taxon>Bacteria</taxon>
        <taxon>Pseudomonadati</taxon>
        <taxon>Bacteroidota</taxon>
        <taxon>Bacteroidia</taxon>
        <taxon>Bacteroidales</taxon>
        <taxon>Muribaculaceae</taxon>
        <taxon>Lepagella</taxon>
    </lineage>
</organism>
<proteinExistence type="predicted"/>
<evidence type="ECO:0000313" key="1">
    <source>
        <dbReference type="EMBL" id="TGY79217.1"/>
    </source>
</evidence>
<comment type="caution">
    <text evidence="1">The sequence shown here is derived from an EMBL/GenBank/DDBJ whole genome shotgun (WGS) entry which is preliminary data.</text>
</comment>
<evidence type="ECO:0000313" key="2">
    <source>
        <dbReference type="Proteomes" id="UP000306319"/>
    </source>
</evidence>
<keyword evidence="2" id="KW-1185">Reference proteome</keyword>